<evidence type="ECO:0000256" key="2">
    <source>
        <dbReference type="ARBA" id="ARBA00004308"/>
    </source>
</evidence>
<comment type="similarity">
    <text evidence="3">Belongs to the ATPase B chain family.</text>
</comment>
<dbReference type="InterPro" id="IPR005864">
    <property type="entry name" value="ATP_synth_F0_bsu_bac"/>
</dbReference>
<gene>
    <name evidence="17" type="ORF">MGWOODY_Tha1332</name>
</gene>
<keyword evidence="15" id="KW-0175">Coiled coil</keyword>
<keyword evidence="7" id="KW-0138">CF(0)</keyword>
<evidence type="ECO:0000256" key="10">
    <source>
        <dbReference type="ARBA" id="ARBA00022989"/>
    </source>
</evidence>
<dbReference type="HAMAP" id="MF_01398">
    <property type="entry name" value="ATP_synth_b_bprime"/>
    <property type="match status" value="1"/>
</dbReference>
<keyword evidence="12 16" id="KW-0472">Membrane</keyword>
<organism evidence="17">
    <name type="scientific">hydrothermal vent metagenome</name>
    <dbReference type="NCBI Taxonomy" id="652676"/>
    <lineage>
        <taxon>unclassified sequences</taxon>
        <taxon>metagenomes</taxon>
        <taxon>ecological metagenomes</taxon>
    </lineage>
</organism>
<dbReference type="AlphaFoldDB" id="A0A160TC92"/>
<keyword evidence="8 16" id="KW-0812">Transmembrane</keyword>
<dbReference type="InterPro" id="IPR050059">
    <property type="entry name" value="ATP_synthase_B_chain"/>
</dbReference>
<proteinExistence type="inferred from homology"/>
<evidence type="ECO:0000256" key="5">
    <source>
        <dbReference type="ARBA" id="ARBA00022475"/>
    </source>
</evidence>
<dbReference type="EMBL" id="CZQC01000061">
    <property type="protein sequence ID" value="CUS42050.1"/>
    <property type="molecule type" value="Genomic_DNA"/>
</dbReference>
<evidence type="ECO:0000256" key="9">
    <source>
        <dbReference type="ARBA" id="ARBA00022781"/>
    </source>
</evidence>
<dbReference type="FunFam" id="1.20.5.620:FF:000001">
    <property type="entry name" value="ATP synthase subunit b"/>
    <property type="match status" value="1"/>
</dbReference>
<dbReference type="CDD" id="cd06503">
    <property type="entry name" value="ATP-synt_Fo_b"/>
    <property type="match status" value="1"/>
</dbReference>
<keyword evidence="4" id="KW-0813">Transport</keyword>
<evidence type="ECO:0000256" key="6">
    <source>
        <dbReference type="ARBA" id="ARBA00022519"/>
    </source>
</evidence>
<evidence type="ECO:0000256" key="12">
    <source>
        <dbReference type="ARBA" id="ARBA00023136"/>
    </source>
</evidence>
<keyword evidence="10 16" id="KW-1133">Transmembrane helix</keyword>
<dbReference type="GO" id="GO:0046961">
    <property type="term" value="F:proton-transporting ATPase activity, rotational mechanism"/>
    <property type="evidence" value="ECO:0007669"/>
    <property type="project" value="TreeGrafter"/>
</dbReference>
<dbReference type="GO" id="GO:0012505">
    <property type="term" value="C:endomembrane system"/>
    <property type="evidence" value="ECO:0007669"/>
    <property type="project" value="UniProtKB-SubCell"/>
</dbReference>
<keyword evidence="6" id="KW-0997">Cell inner membrane</keyword>
<evidence type="ECO:0000256" key="13">
    <source>
        <dbReference type="ARBA" id="ARBA00023310"/>
    </source>
</evidence>
<comment type="function">
    <text evidence="14">F(1)F(0) ATP synthase produces ATP from ADP in the presence of a proton or sodium gradient. F-type ATPases consist of two structural domains, F(1) containing the extramembraneous catalytic core and F(0) containing the membrane proton channel, linked together by a central stalk and a peripheral stalk. During catalysis, ATP synthesis in the catalytic domain of F(1) is coupled via a rotary mechanism of the central stalk subunits to proton translocation.</text>
</comment>
<feature type="transmembrane region" description="Helical" evidence="16">
    <location>
        <begin position="6"/>
        <end position="26"/>
    </location>
</feature>
<reference evidence="17" key="1">
    <citation type="submission" date="2015-10" db="EMBL/GenBank/DDBJ databases">
        <authorList>
            <person name="Gilbert D.G."/>
        </authorList>
    </citation>
    <scope>NUCLEOTIDE SEQUENCE</scope>
</reference>
<evidence type="ECO:0000256" key="16">
    <source>
        <dbReference type="SAM" id="Phobius"/>
    </source>
</evidence>
<evidence type="ECO:0000256" key="1">
    <source>
        <dbReference type="ARBA" id="ARBA00004167"/>
    </source>
</evidence>
<dbReference type="NCBIfam" id="TIGR01144">
    <property type="entry name" value="ATP_synt_b"/>
    <property type="match status" value="1"/>
</dbReference>
<evidence type="ECO:0000256" key="8">
    <source>
        <dbReference type="ARBA" id="ARBA00022692"/>
    </source>
</evidence>
<evidence type="ECO:0000256" key="3">
    <source>
        <dbReference type="ARBA" id="ARBA00005513"/>
    </source>
</evidence>
<dbReference type="Pfam" id="PF00430">
    <property type="entry name" value="ATP-synt_B"/>
    <property type="match status" value="1"/>
</dbReference>
<comment type="subcellular location">
    <subcellularLocation>
        <location evidence="2">Endomembrane system</location>
    </subcellularLocation>
    <subcellularLocation>
        <location evidence="1">Membrane</location>
        <topology evidence="1">Single-pass membrane protein</topology>
    </subcellularLocation>
</comment>
<feature type="coiled-coil region" evidence="15">
    <location>
        <begin position="44"/>
        <end position="126"/>
    </location>
</feature>
<dbReference type="PANTHER" id="PTHR33445">
    <property type="entry name" value="ATP SYNTHASE SUBUNIT B', CHLOROPLASTIC"/>
    <property type="match status" value="1"/>
</dbReference>
<dbReference type="SUPFAM" id="SSF81573">
    <property type="entry name" value="F1F0 ATP synthase subunit B, membrane domain"/>
    <property type="match status" value="1"/>
</dbReference>
<dbReference type="GO" id="GO:0015986">
    <property type="term" value="P:proton motive force-driven ATP synthesis"/>
    <property type="evidence" value="ECO:0007669"/>
    <property type="project" value="InterPro"/>
</dbReference>
<dbReference type="PANTHER" id="PTHR33445:SF1">
    <property type="entry name" value="ATP SYNTHASE SUBUNIT B"/>
    <property type="match status" value="1"/>
</dbReference>
<accession>A0A160TC92</accession>
<evidence type="ECO:0000256" key="7">
    <source>
        <dbReference type="ARBA" id="ARBA00022547"/>
    </source>
</evidence>
<evidence type="ECO:0000256" key="4">
    <source>
        <dbReference type="ARBA" id="ARBA00022448"/>
    </source>
</evidence>
<keyword evidence="13" id="KW-0066">ATP synthesis</keyword>
<evidence type="ECO:0000256" key="11">
    <source>
        <dbReference type="ARBA" id="ARBA00023065"/>
    </source>
</evidence>
<name>A0A160TC92_9ZZZZ</name>
<keyword evidence="11" id="KW-0406">Ion transport</keyword>
<dbReference type="InterPro" id="IPR002146">
    <property type="entry name" value="ATP_synth_b/b'su_bac/chlpt"/>
</dbReference>
<keyword evidence="5" id="KW-1003">Cell membrane</keyword>
<dbReference type="Gene3D" id="1.20.5.620">
    <property type="entry name" value="F1F0 ATP synthase subunit B, membrane domain"/>
    <property type="match status" value="1"/>
</dbReference>
<evidence type="ECO:0000256" key="15">
    <source>
        <dbReference type="SAM" id="Coils"/>
    </source>
</evidence>
<dbReference type="InterPro" id="IPR028987">
    <property type="entry name" value="ATP_synth_B-like_membr_sf"/>
</dbReference>
<protein>
    <submittedName>
        <fullName evidence="17">ATP synthase F0 sector subunit b</fullName>
    </submittedName>
</protein>
<sequence length="156" mass="17107">MNINATLIGQIITFAIFVLFCMKFVWPHLLNAMQEREKKIADGLDAANRAARDLELAQEKAVAQIRESKEKAAEIIELANKRANQIVDEAKEAARSEGDRLLAGAQAEVEQEVNRAKEVLRKQVSELAVAGAAKILGKSVDASAQNELLNKLADEL</sequence>
<keyword evidence="9" id="KW-0375">Hydrogen ion transport</keyword>
<evidence type="ECO:0000313" key="17">
    <source>
        <dbReference type="EMBL" id="CUS42050.1"/>
    </source>
</evidence>
<dbReference type="GO" id="GO:0045259">
    <property type="term" value="C:proton-transporting ATP synthase complex"/>
    <property type="evidence" value="ECO:0007669"/>
    <property type="project" value="UniProtKB-KW"/>
</dbReference>
<evidence type="ECO:0000256" key="14">
    <source>
        <dbReference type="ARBA" id="ARBA00025198"/>
    </source>
</evidence>
<dbReference type="NCBIfam" id="NF004411">
    <property type="entry name" value="PRK05759.1-2"/>
    <property type="match status" value="1"/>
</dbReference>